<dbReference type="InterPro" id="IPR000697">
    <property type="entry name" value="WH1/EVH1_dom"/>
</dbReference>
<dbReference type="PRINTS" id="PR01217">
    <property type="entry name" value="PRICHEXTENSN"/>
</dbReference>
<evidence type="ECO:0000256" key="7">
    <source>
        <dbReference type="ARBA" id="ARBA00023242"/>
    </source>
</evidence>
<dbReference type="STRING" id="361077.A0A151ZCT7"/>
<accession>A0A151ZCT7</accession>
<feature type="domain" description="WH1" evidence="10">
    <location>
        <begin position="17"/>
        <end position="125"/>
    </location>
</feature>
<feature type="compositionally biased region" description="Acidic residues" evidence="8">
    <location>
        <begin position="389"/>
        <end position="406"/>
    </location>
</feature>
<dbReference type="CDD" id="cd00132">
    <property type="entry name" value="CRIB"/>
    <property type="match status" value="1"/>
</dbReference>
<evidence type="ECO:0000313" key="13">
    <source>
        <dbReference type="Proteomes" id="UP000076078"/>
    </source>
</evidence>
<feature type="compositionally biased region" description="Pro residues" evidence="8">
    <location>
        <begin position="252"/>
        <end position="317"/>
    </location>
</feature>
<evidence type="ECO:0000256" key="1">
    <source>
        <dbReference type="ARBA" id="ARBA00004123"/>
    </source>
</evidence>
<dbReference type="PROSITE" id="PS50229">
    <property type="entry name" value="WH1"/>
    <property type="match status" value="1"/>
</dbReference>
<feature type="compositionally biased region" description="Polar residues" evidence="8">
    <location>
        <begin position="126"/>
        <end position="141"/>
    </location>
</feature>
<dbReference type="GO" id="GO:0003779">
    <property type="term" value="F:actin binding"/>
    <property type="evidence" value="ECO:0007669"/>
    <property type="project" value="InterPro"/>
</dbReference>
<dbReference type="PANTHER" id="PTHR11202">
    <property type="entry name" value="SPROUTY-RELATED, EVH1 DOMAIN-CONTAINING PROTEIN FAMILY MEMBER"/>
    <property type="match status" value="1"/>
</dbReference>
<evidence type="ECO:0000313" key="12">
    <source>
        <dbReference type="EMBL" id="KYQ91766.1"/>
    </source>
</evidence>
<keyword evidence="4" id="KW-0597">Phosphoprotein</keyword>
<feature type="region of interest" description="Disordered" evidence="8">
    <location>
        <begin position="235"/>
        <end position="406"/>
    </location>
</feature>
<keyword evidence="6" id="KW-0206">Cytoskeleton</keyword>
<name>A0A151ZCT7_TIELA</name>
<evidence type="ECO:0000256" key="2">
    <source>
        <dbReference type="ARBA" id="ARBA00004245"/>
    </source>
</evidence>
<feature type="domain" description="CRIB" evidence="9">
    <location>
        <begin position="174"/>
        <end position="187"/>
    </location>
</feature>
<evidence type="ECO:0000259" key="9">
    <source>
        <dbReference type="PROSITE" id="PS50108"/>
    </source>
</evidence>
<dbReference type="EMBL" id="LODT01000034">
    <property type="protein sequence ID" value="KYQ91766.1"/>
    <property type="molecule type" value="Genomic_DNA"/>
</dbReference>
<dbReference type="OMA" id="HIQHIGW"/>
<feature type="compositionally biased region" description="Basic and acidic residues" evidence="8">
    <location>
        <begin position="343"/>
        <end position="352"/>
    </location>
</feature>
<evidence type="ECO:0000259" key="11">
    <source>
        <dbReference type="PROSITE" id="PS51082"/>
    </source>
</evidence>
<proteinExistence type="predicted"/>
<evidence type="ECO:0000256" key="6">
    <source>
        <dbReference type="ARBA" id="ARBA00023212"/>
    </source>
</evidence>
<reference evidence="12 13" key="1">
    <citation type="submission" date="2015-12" db="EMBL/GenBank/DDBJ databases">
        <title>Dictyostelia acquired genes for synthesis and detection of signals that induce cell-type specialization by lateral gene transfer from prokaryotes.</title>
        <authorList>
            <person name="Gloeckner G."/>
            <person name="Schaap P."/>
        </authorList>
    </citation>
    <scope>NUCLEOTIDE SEQUENCE [LARGE SCALE GENOMIC DNA]</scope>
    <source>
        <strain evidence="12 13">TK</strain>
    </source>
</reference>
<organism evidence="12 13">
    <name type="scientific">Tieghemostelium lacteum</name>
    <name type="common">Slime mold</name>
    <name type="synonym">Dictyostelium lacteum</name>
    <dbReference type="NCBI Taxonomy" id="361077"/>
    <lineage>
        <taxon>Eukaryota</taxon>
        <taxon>Amoebozoa</taxon>
        <taxon>Evosea</taxon>
        <taxon>Eumycetozoa</taxon>
        <taxon>Dictyostelia</taxon>
        <taxon>Dictyosteliales</taxon>
        <taxon>Raperosteliaceae</taxon>
        <taxon>Tieghemostelium</taxon>
    </lineage>
</organism>
<comment type="caution">
    <text evidence="12">The sequence shown here is derived from an EMBL/GenBank/DDBJ whole genome shotgun (WGS) entry which is preliminary data.</text>
</comment>
<dbReference type="PROSITE" id="PS51082">
    <property type="entry name" value="WH2"/>
    <property type="match status" value="1"/>
</dbReference>
<keyword evidence="7" id="KW-0539">Nucleus</keyword>
<dbReference type="AlphaFoldDB" id="A0A151ZCT7"/>
<evidence type="ECO:0000256" key="5">
    <source>
        <dbReference type="ARBA" id="ARBA00022737"/>
    </source>
</evidence>
<dbReference type="PROSITE" id="PS50108">
    <property type="entry name" value="CRIB"/>
    <property type="match status" value="1"/>
</dbReference>
<dbReference type="InterPro" id="IPR003124">
    <property type="entry name" value="WH2_dom"/>
</dbReference>
<dbReference type="InParanoid" id="A0A151ZCT7"/>
<feature type="region of interest" description="Disordered" evidence="8">
    <location>
        <begin position="126"/>
        <end position="162"/>
    </location>
</feature>
<sequence>MGNQTLTDQEKGQVAFVHGSSCTVLSTTVARLYDGKSGRWEFTGAIGAVSIITDRVGKVNHIKIVDLKSTRCIFEQELYDGFDYQKPRDFFHTFEGDSQVFGLSFADVAEAAEFYAHVLNCKSGNKSNAVNPNTSSGKVTNGSSLNLKKEEKKKKSGGFMSKLFGGNETQELEISAPSSFQHKSHIGWDPEKGFDIRDIPADWRKLFQSAGIKKSEIKDLETAKFLVNVVSEQLATQGGQPPTSGAVQQPSRPGPPPPPPTQRSNPPPPPTKSNNPPPPPPVTRGNAPPPPPPTGGGPPPPPPPPPSGGPPPPPPPSFGATATSGGGGGGGGGGRTDLLASIREGKSLKAVDKTAPPPSSLPDISGDVGNRTLISTLQSAMANRRQNMGEDEDQEEDDDDDDWSDY</sequence>
<dbReference type="CDD" id="cd01205">
    <property type="entry name" value="EVH1_WASP-like"/>
    <property type="match status" value="1"/>
</dbReference>
<keyword evidence="5" id="KW-0677">Repeat</keyword>
<evidence type="ECO:0000259" key="10">
    <source>
        <dbReference type="PROSITE" id="PS50229"/>
    </source>
</evidence>
<dbReference type="GO" id="GO:0005856">
    <property type="term" value="C:cytoskeleton"/>
    <property type="evidence" value="ECO:0007669"/>
    <property type="project" value="UniProtKB-SubCell"/>
</dbReference>
<dbReference type="InterPro" id="IPR000095">
    <property type="entry name" value="CRIB_dom"/>
</dbReference>
<dbReference type="SUPFAM" id="SSF47912">
    <property type="entry name" value="Wiscott-Aldrich syndrome protein, WASP, C-terminal domain"/>
    <property type="match status" value="1"/>
</dbReference>
<dbReference type="InterPro" id="IPR011993">
    <property type="entry name" value="PH-like_dom_sf"/>
</dbReference>
<dbReference type="SMART" id="SM00461">
    <property type="entry name" value="WH1"/>
    <property type="match status" value="1"/>
</dbReference>
<evidence type="ECO:0000256" key="8">
    <source>
        <dbReference type="SAM" id="MobiDB-lite"/>
    </source>
</evidence>
<dbReference type="PANTHER" id="PTHR11202:SF36">
    <property type="entry name" value="ACTIN NUCLEATION-PROMOTING FACTOR WASL"/>
    <property type="match status" value="1"/>
</dbReference>
<dbReference type="OrthoDB" id="8963340at2759"/>
<feature type="compositionally biased region" description="Polar residues" evidence="8">
    <location>
        <begin position="235"/>
        <end position="249"/>
    </location>
</feature>
<dbReference type="InterPro" id="IPR033927">
    <property type="entry name" value="WASPfam_EVH1"/>
</dbReference>
<gene>
    <name evidence="12" type="ORF">DLAC_07557</name>
</gene>
<dbReference type="InterPro" id="IPR036936">
    <property type="entry name" value="CRIB_dom_sf"/>
</dbReference>
<dbReference type="Proteomes" id="UP000076078">
    <property type="component" value="Unassembled WGS sequence"/>
</dbReference>
<protein>
    <submittedName>
        <fullName evidence="12">Wiscott-Aldrich syndrome protein</fullName>
    </submittedName>
</protein>
<evidence type="ECO:0000256" key="4">
    <source>
        <dbReference type="ARBA" id="ARBA00022553"/>
    </source>
</evidence>
<dbReference type="Pfam" id="PF00786">
    <property type="entry name" value="PBD"/>
    <property type="match status" value="1"/>
</dbReference>
<evidence type="ECO:0000256" key="3">
    <source>
        <dbReference type="ARBA" id="ARBA00022490"/>
    </source>
</evidence>
<dbReference type="Gene3D" id="3.90.810.10">
    <property type="entry name" value="CRIB domain"/>
    <property type="match status" value="1"/>
</dbReference>
<feature type="domain" description="WH2" evidence="11">
    <location>
        <begin position="334"/>
        <end position="351"/>
    </location>
</feature>
<dbReference type="SUPFAM" id="SSF50729">
    <property type="entry name" value="PH domain-like"/>
    <property type="match status" value="1"/>
</dbReference>
<dbReference type="Gene3D" id="2.30.29.30">
    <property type="entry name" value="Pleckstrin-homology domain (PH domain)/Phosphotyrosine-binding domain (PTB)"/>
    <property type="match status" value="1"/>
</dbReference>
<feature type="compositionally biased region" description="Gly residues" evidence="8">
    <location>
        <begin position="324"/>
        <end position="335"/>
    </location>
</feature>
<dbReference type="Pfam" id="PF00568">
    <property type="entry name" value="WH1"/>
    <property type="match status" value="1"/>
</dbReference>
<dbReference type="FunCoup" id="A0A151ZCT7">
    <property type="interactions" value="89"/>
</dbReference>
<feature type="compositionally biased region" description="Polar residues" evidence="8">
    <location>
        <begin position="372"/>
        <end position="386"/>
    </location>
</feature>
<keyword evidence="3" id="KW-0963">Cytoplasm</keyword>
<keyword evidence="13" id="KW-1185">Reference proteome</keyword>
<comment type="subcellular location">
    <subcellularLocation>
        <location evidence="2">Cytoplasm</location>
        <location evidence="2">Cytoskeleton</location>
    </subcellularLocation>
    <subcellularLocation>
        <location evidence="1">Nucleus</location>
    </subcellularLocation>
</comment>
<dbReference type="InterPro" id="IPR011026">
    <property type="entry name" value="WAS_C"/>
</dbReference>
<dbReference type="GO" id="GO:0005634">
    <property type="term" value="C:nucleus"/>
    <property type="evidence" value="ECO:0007669"/>
    <property type="project" value="UniProtKB-SubCell"/>
</dbReference>
<dbReference type="GO" id="GO:0007015">
    <property type="term" value="P:actin filament organization"/>
    <property type="evidence" value="ECO:0007669"/>
    <property type="project" value="InterPro"/>
</dbReference>
<dbReference type="SMART" id="SM00285">
    <property type="entry name" value="PBD"/>
    <property type="match status" value="1"/>
</dbReference>
<dbReference type="Gene3D" id="6.10.280.150">
    <property type="match status" value="1"/>
</dbReference>